<dbReference type="InterPro" id="IPR002563">
    <property type="entry name" value="Flavin_Rdtase-like_dom"/>
</dbReference>
<dbReference type="SMART" id="SM00903">
    <property type="entry name" value="Flavin_Reduct"/>
    <property type="match status" value="1"/>
</dbReference>
<gene>
    <name evidence="5" type="ORF">GA0070617_2683</name>
</gene>
<dbReference type="PANTHER" id="PTHR30466">
    <property type="entry name" value="FLAVIN REDUCTASE"/>
    <property type="match status" value="1"/>
</dbReference>
<dbReference type="Gene3D" id="2.30.110.10">
    <property type="entry name" value="Electron Transport, Fmn-binding Protein, Chain A"/>
    <property type="match status" value="1"/>
</dbReference>
<dbReference type="EMBL" id="FMIA01000002">
    <property type="protein sequence ID" value="SCL54500.1"/>
    <property type="molecule type" value="Genomic_DNA"/>
</dbReference>
<evidence type="ECO:0000256" key="2">
    <source>
        <dbReference type="ARBA" id="ARBA00023002"/>
    </source>
</evidence>
<dbReference type="Pfam" id="PF01613">
    <property type="entry name" value="Flavin_Reduct"/>
    <property type="match status" value="1"/>
</dbReference>
<keyword evidence="2" id="KW-0560">Oxidoreductase</keyword>
<dbReference type="AlphaFoldDB" id="A0A1C6UKA9"/>
<dbReference type="OrthoDB" id="9792858at2"/>
<dbReference type="InterPro" id="IPR012349">
    <property type="entry name" value="Split_barrel_FMN-bd"/>
</dbReference>
<dbReference type="Proteomes" id="UP000198937">
    <property type="component" value="Unassembled WGS sequence"/>
</dbReference>
<comment type="similarity">
    <text evidence="1">Belongs to the non-flavoprotein flavin reductase family.</text>
</comment>
<accession>A0A1C6UKA9</accession>
<name>A0A1C6UKA9_9ACTN</name>
<dbReference type="STRING" id="683228.GA0070617_2683"/>
<dbReference type="PANTHER" id="PTHR30466:SF11">
    <property type="entry name" value="FLAVIN-DEPENDENT MONOOXYGENASE, REDUCTASE SUBUNIT HSAB"/>
    <property type="match status" value="1"/>
</dbReference>
<evidence type="ECO:0000313" key="5">
    <source>
        <dbReference type="EMBL" id="SCL54500.1"/>
    </source>
</evidence>
<evidence type="ECO:0000256" key="1">
    <source>
        <dbReference type="ARBA" id="ARBA00008898"/>
    </source>
</evidence>
<organism evidence="5 6">
    <name type="scientific">Micromonospora yangpuensis</name>
    <dbReference type="NCBI Taxonomy" id="683228"/>
    <lineage>
        <taxon>Bacteria</taxon>
        <taxon>Bacillati</taxon>
        <taxon>Actinomycetota</taxon>
        <taxon>Actinomycetes</taxon>
        <taxon>Micromonosporales</taxon>
        <taxon>Micromonosporaceae</taxon>
        <taxon>Micromonospora</taxon>
    </lineage>
</organism>
<dbReference type="GO" id="GO:0042602">
    <property type="term" value="F:riboflavin reductase (NADPH) activity"/>
    <property type="evidence" value="ECO:0007669"/>
    <property type="project" value="TreeGrafter"/>
</dbReference>
<keyword evidence="6" id="KW-1185">Reference proteome</keyword>
<evidence type="ECO:0000256" key="3">
    <source>
        <dbReference type="SAM" id="MobiDB-lite"/>
    </source>
</evidence>
<dbReference type="InterPro" id="IPR050268">
    <property type="entry name" value="NADH-dep_flavin_reductase"/>
</dbReference>
<feature type="domain" description="Flavin reductase like" evidence="4">
    <location>
        <begin position="47"/>
        <end position="194"/>
    </location>
</feature>
<feature type="region of interest" description="Disordered" evidence="3">
    <location>
        <begin position="192"/>
        <end position="215"/>
    </location>
</feature>
<sequence>MSIPQAITGAPARSGEPRPDGPVAVPPADLRVVDPATDPAAAHRAAVRLIASGVAVLTLTVGGEMHGVTVSSLTAVSRDPLLVGICLNHRSAFLGLVKSRRLFAVSVLDATQADAARWFADPRRPRGRAQFDQIDWEGDRTSGAPLIGGAMAWMSCRLVTGVDAGDHELLLAEVLQGSAREGRPLLSFQGGLHRVLTTSPTPRGPAPAGRSAPPD</sequence>
<evidence type="ECO:0000259" key="4">
    <source>
        <dbReference type="SMART" id="SM00903"/>
    </source>
</evidence>
<dbReference type="GO" id="GO:0010181">
    <property type="term" value="F:FMN binding"/>
    <property type="evidence" value="ECO:0007669"/>
    <property type="project" value="InterPro"/>
</dbReference>
<reference evidence="5 6" key="1">
    <citation type="submission" date="2016-06" db="EMBL/GenBank/DDBJ databases">
        <authorList>
            <person name="Kjaerup R.B."/>
            <person name="Dalgaard T.S."/>
            <person name="Juul-Madsen H.R."/>
        </authorList>
    </citation>
    <scope>NUCLEOTIDE SEQUENCE [LARGE SCALE GENOMIC DNA]</scope>
    <source>
        <strain evidence="5 6">DSM 45577</strain>
    </source>
</reference>
<feature type="compositionally biased region" description="Low complexity" evidence="3">
    <location>
        <begin position="197"/>
        <end position="215"/>
    </location>
</feature>
<proteinExistence type="inferred from homology"/>
<feature type="region of interest" description="Disordered" evidence="3">
    <location>
        <begin position="1"/>
        <end position="23"/>
    </location>
</feature>
<evidence type="ECO:0000313" key="6">
    <source>
        <dbReference type="Proteomes" id="UP000198937"/>
    </source>
</evidence>
<protein>
    <submittedName>
        <fullName evidence="5">NADH-FMN oxidoreductase RutF, flavin reductase (DIM6/NTAB) family</fullName>
    </submittedName>
</protein>
<dbReference type="SUPFAM" id="SSF50475">
    <property type="entry name" value="FMN-binding split barrel"/>
    <property type="match status" value="1"/>
</dbReference>